<dbReference type="RefSeq" id="WP_350403171.1">
    <property type="nucleotide sequence ID" value="NZ_JBELOE010000284.1"/>
</dbReference>
<evidence type="ECO:0008006" key="4">
    <source>
        <dbReference type="Google" id="ProtNLM"/>
    </source>
</evidence>
<name>A0ABV1RMK4_9ALTE</name>
<reference evidence="2 3" key="1">
    <citation type="submission" date="2024-06" db="EMBL/GenBank/DDBJ databases">
        <authorList>
            <person name="Chen R.Y."/>
        </authorList>
    </citation>
    <scope>NUCLEOTIDE SEQUENCE [LARGE SCALE GENOMIC DNA]</scope>
    <source>
        <strain evidence="2 3">D2</strain>
    </source>
</reference>
<accession>A0ABV1RMK4</accession>
<feature type="compositionally biased region" description="Basic and acidic residues" evidence="1">
    <location>
        <begin position="427"/>
        <end position="441"/>
    </location>
</feature>
<dbReference type="Proteomes" id="UP001467690">
    <property type="component" value="Unassembled WGS sequence"/>
</dbReference>
<dbReference type="InterPro" id="IPR052894">
    <property type="entry name" value="AsmA-related"/>
</dbReference>
<dbReference type="PANTHER" id="PTHR30441:SF4">
    <property type="entry name" value="PROTEIN ASMA"/>
    <property type="match status" value="1"/>
</dbReference>
<comment type="caution">
    <text evidence="2">The sequence shown here is derived from an EMBL/GenBank/DDBJ whole genome shotgun (WGS) entry which is preliminary data.</text>
</comment>
<organism evidence="2 3">
    <name type="scientific">Catenovulum sediminis</name>
    <dbReference type="NCBI Taxonomy" id="1740262"/>
    <lineage>
        <taxon>Bacteria</taxon>
        <taxon>Pseudomonadati</taxon>
        <taxon>Pseudomonadota</taxon>
        <taxon>Gammaproteobacteria</taxon>
        <taxon>Alteromonadales</taxon>
        <taxon>Alteromonadaceae</taxon>
        <taxon>Catenovulum</taxon>
    </lineage>
</organism>
<protein>
    <recommendedName>
        <fullName evidence="4">AsmA domain-containing protein</fullName>
    </recommendedName>
</protein>
<evidence type="ECO:0000256" key="1">
    <source>
        <dbReference type="SAM" id="MobiDB-lite"/>
    </source>
</evidence>
<gene>
    <name evidence="2" type="ORF">ABS311_19975</name>
</gene>
<dbReference type="EMBL" id="JBELOE010000284">
    <property type="protein sequence ID" value="MER2494161.1"/>
    <property type="molecule type" value="Genomic_DNA"/>
</dbReference>
<dbReference type="PANTHER" id="PTHR30441">
    <property type="entry name" value="DUF748 DOMAIN-CONTAINING PROTEIN"/>
    <property type="match status" value="1"/>
</dbReference>
<keyword evidence="3" id="KW-1185">Reference proteome</keyword>
<evidence type="ECO:0000313" key="2">
    <source>
        <dbReference type="EMBL" id="MER2494161.1"/>
    </source>
</evidence>
<feature type="region of interest" description="Disordered" evidence="1">
    <location>
        <begin position="418"/>
        <end position="458"/>
    </location>
</feature>
<evidence type="ECO:0000313" key="3">
    <source>
        <dbReference type="Proteomes" id="UP001467690"/>
    </source>
</evidence>
<sequence length="811" mass="89209">MRLLRVLISAVLFLIVAFVTVDYVYDRTKLTNQLVQDALEGYPFAVNIGHVEHHFLELGQLTLKNVRWQDDFGNSLSLDEFRLNLNWQALFYGAVDIGAIAFGKLNVTVNQNGLDKLERALQKNAAANPQATSDADSQLLVERVYLQALTVAEINLDYTDIDKSLSLENVHIQLDDWQLSQIMPFDLNNLTGSLLLTLERGHYQQNTKVETISAKTQNLLVQGEISKGQLKPLLEINTIKNANSVTKLTIEATDGQAQTEASTDAASQQQSATSISSSVDEDQIAALPLDIKVKKLSLQDNHIEFTTAERFVTVDALDINLTDFLIDPSQADWLSAVQAQMNLAAKDIQLSPYHLKEFQLNLELAKRELDIKHFAFSAFDGTFESLASVTLSQPYQVDIKKVAMQNMVIELPIAQPSGSSELNSNELKNDEKVEQSGRPEASENALKQSTDSAKSEAAQANEGVDQLVAQWVASLNIQNLTLSNIDLLLVEESTQWLVAQDINLELDKITPIENGRLLRQEDIKPGHNLVMSIHNIKHLTTEIRDINLYAETIARGVKLTDSGFTMDDGAVRLNAKVSKQNNIIKVKAHSDIQKLNLARFQPYLADSKIMPEGALNADSTVDLSIDNQKQLPAGVNGTVDLTTDGFTLNGLALDKILDGFRASQETSLFDVGTFLVTGPVGMIAMQFAQLGAGAMQLKGTTVVQQIELHLDIQDSQLAVENTRVKTKDNHLGFYGQIDLPQQAFKQFKFGLLDSDGCAAIQQTLDGPFSKVRDVLFNTTSGAVTSPISNVLRKAQDTASGGCKAFFPNSTK</sequence>
<proteinExistence type="predicted"/>